<keyword evidence="4" id="KW-1185">Reference proteome</keyword>
<keyword evidence="1 2" id="KW-0949">S-adenosyl-L-methionine</keyword>
<reference evidence="3 4" key="1">
    <citation type="submission" date="2024-02" db="EMBL/GenBank/DDBJ databases">
        <authorList>
            <person name="Chen Y."/>
            <person name="Shah S."/>
            <person name="Dougan E. K."/>
            <person name="Thang M."/>
            <person name="Chan C."/>
        </authorList>
    </citation>
    <scope>NUCLEOTIDE SEQUENCE [LARGE SCALE GENOMIC DNA]</scope>
</reference>
<dbReference type="EMBL" id="CAXAMM010038554">
    <property type="protein sequence ID" value="CAK9078889.1"/>
    <property type="molecule type" value="Genomic_DNA"/>
</dbReference>
<dbReference type="PANTHER" id="PTHR11006">
    <property type="entry name" value="PROTEIN ARGININE N-METHYLTRANSFERASE"/>
    <property type="match status" value="1"/>
</dbReference>
<evidence type="ECO:0000256" key="2">
    <source>
        <dbReference type="PROSITE-ProRule" id="PRU01015"/>
    </source>
</evidence>
<comment type="caution">
    <text evidence="3">The sequence shown here is derived from an EMBL/GenBank/DDBJ whole genome shotgun (WGS) entry which is preliminary data.</text>
</comment>
<dbReference type="Pfam" id="PF06325">
    <property type="entry name" value="PrmA"/>
    <property type="match status" value="1"/>
</dbReference>
<protein>
    <submittedName>
        <fullName evidence="3">Protein arginine N-methyltransferase 7</fullName>
    </submittedName>
</protein>
<gene>
    <name evidence="3" type="ORF">SCF082_LOCUS37662</name>
</gene>
<organism evidence="3 4">
    <name type="scientific">Durusdinium trenchii</name>
    <dbReference type="NCBI Taxonomy" id="1381693"/>
    <lineage>
        <taxon>Eukaryota</taxon>
        <taxon>Sar</taxon>
        <taxon>Alveolata</taxon>
        <taxon>Dinophyceae</taxon>
        <taxon>Suessiales</taxon>
        <taxon>Symbiodiniaceae</taxon>
        <taxon>Durusdinium</taxon>
    </lineage>
</organism>
<proteinExistence type="predicted"/>
<dbReference type="Gene3D" id="3.40.50.150">
    <property type="entry name" value="Vaccinia Virus protein VP39"/>
    <property type="match status" value="1"/>
</dbReference>
<name>A0ABP0PVE4_9DINO</name>
<dbReference type="InterPro" id="IPR025799">
    <property type="entry name" value="Arg_MeTrfase"/>
</dbReference>
<sequence>MSWSDVLVTEAEDGAQVQVLVQSLDPDGSGAPRWRPAEDGQRAVLMAKRRMMVPMLNDTRRNEAYKRAIDRGVHRFKTENSGRGPKVLDIGAGTGLLSCLAAQAGARAVVGCEMNAALAQLATRVVLDNGLQDVVQIESVRSTDLQLGSAEKFDMIVTETLDSNLLSEGILGSIGHAIKHLCKPNPIIVPSKARVFAQPMSWPGLAPAALSKGDAKVVERTDSLIVPTDRDELANLQVGQLLQTGSATPSCAQGLPVMSFDFAKPPDEQEAPHFVDLDFDLNQQANLLCMWWELDVGQDGPMLTTDPFQQSDWQDHWFPVLLPVATHPPGPFRATFVHKGDTLAVSETSSRRNKRKLPGEHDAAVPNTELSRARMAQLADERWRQRIRDFVQDEQAILDLGDHPTIGLLAPSVASVKSLARPTPMWRQVCQRRPGLVLATDGDLPAEAAVVASDLWSNVIQFEDPAAALINFLLQAKRLRAKAALAPFMALNCGLINFANLASAMQMPHSVQGVDHSAAANVWNSFTLTPVDISSYAHQLVSGAQARLPFALTADGRLNVDT</sequence>
<keyword evidence="2" id="KW-0808">Transferase</keyword>
<dbReference type="PROSITE" id="PS51678">
    <property type="entry name" value="SAM_MT_PRMT"/>
    <property type="match status" value="1"/>
</dbReference>
<accession>A0ABP0PVE4</accession>
<dbReference type="PANTHER" id="PTHR11006:SF4">
    <property type="entry name" value="PROTEIN ARGININE N-METHYLTRANSFERASE 7"/>
    <property type="match status" value="1"/>
</dbReference>
<dbReference type="CDD" id="cd02440">
    <property type="entry name" value="AdoMet_MTases"/>
    <property type="match status" value="1"/>
</dbReference>
<keyword evidence="2" id="KW-0489">Methyltransferase</keyword>
<dbReference type="Proteomes" id="UP001642464">
    <property type="component" value="Unassembled WGS sequence"/>
</dbReference>
<dbReference type="Gene3D" id="2.70.160.11">
    <property type="entry name" value="Hnrnp arginine n-methyltransferase1"/>
    <property type="match status" value="1"/>
</dbReference>
<evidence type="ECO:0000313" key="3">
    <source>
        <dbReference type="EMBL" id="CAK9078889.1"/>
    </source>
</evidence>
<dbReference type="SUPFAM" id="SSF53335">
    <property type="entry name" value="S-adenosyl-L-methionine-dependent methyltransferases"/>
    <property type="match status" value="1"/>
</dbReference>
<evidence type="ECO:0000256" key="1">
    <source>
        <dbReference type="ARBA" id="ARBA00022691"/>
    </source>
</evidence>
<evidence type="ECO:0000313" key="4">
    <source>
        <dbReference type="Proteomes" id="UP001642464"/>
    </source>
</evidence>
<dbReference type="InterPro" id="IPR029063">
    <property type="entry name" value="SAM-dependent_MTases_sf"/>
</dbReference>